<evidence type="ECO:0000313" key="3">
    <source>
        <dbReference type="Proteomes" id="UP000279236"/>
    </source>
</evidence>
<dbReference type="GeneID" id="39586580"/>
<protein>
    <submittedName>
        <fullName evidence="2">Uncharacterized protein</fullName>
    </submittedName>
</protein>
<feature type="compositionally biased region" description="Low complexity" evidence="1">
    <location>
        <begin position="471"/>
        <end position="486"/>
    </location>
</feature>
<comment type="caution">
    <text evidence="2">The sequence shown here is derived from an EMBL/GenBank/DDBJ whole genome shotgun (WGS) entry which is preliminary data.</text>
</comment>
<evidence type="ECO:0000313" key="2">
    <source>
        <dbReference type="EMBL" id="RSH78318.1"/>
    </source>
</evidence>
<reference evidence="2 3" key="1">
    <citation type="submission" date="2018-11" db="EMBL/GenBank/DDBJ databases">
        <title>Genome sequence of Apiotrichum porosum DSM 27194.</title>
        <authorList>
            <person name="Aliyu H."/>
            <person name="Gorte O."/>
            <person name="Ochsenreither K."/>
        </authorList>
    </citation>
    <scope>NUCLEOTIDE SEQUENCE [LARGE SCALE GENOMIC DNA]</scope>
    <source>
        <strain evidence="2 3">DSM 27194</strain>
    </source>
</reference>
<name>A0A427XHJ2_9TREE</name>
<dbReference type="RefSeq" id="XP_028473465.1">
    <property type="nucleotide sequence ID" value="XM_028617787.1"/>
</dbReference>
<feature type="region of interest" description="Disordered" evidence="1">
    <location>
        <begin position="458"/>
        <end position="526"/>
    </location>
</feature>
<organism evidence="2 3">
    <name type="scientific">Apiotrichum porosum</name>
    <dbReference type="NCBI Taxonomy" id="105984"/>
    <lineage>
        <taxon>Eukaryota</taxon>
        <taxon>Fungi</taxon>
        <taxon>Dikarya</taxon>
        <taxon>Basidiomycota</taxon>
        <taxon>Agaricomycotina</taxon>
        <taxon>Tremellomycetes</taxon>
        <taxon>Trichosporonales</taxon>
        <taxon>Trichosporonaceae</taxon>
        <taxon>Apiotrichum</taxon>
    </lineage>
</organism>
<sequence length="526" mass="55386">MPVDLHQMLDQLEEWLEAQVPSNIHELPGKMLETVERVSNEIIDSLNMHGPPSISIPFPPFGKDAVPPPPPPPPPALASRACVRAGGFARSHPLAVTAIAGIALTVTVGSVGLLTGAGPFGAYGKDFRLRRKFGTRGVVEDGMLKEAIVILAPSPTPPVLVPLAASLLKAGYVVVVAVPHVKEAEALERRLSGLGEKAALRVLIYDPEDSATFPAFHRSLLATLTLRFPATGKAGYATGGDPYNPQPAHIPHIHAFVSLYPLNPSPPAQPGALPALPTLIAPGATGHMPMLVTLYPSAAVLTTPDTFASQLLTSNHRLLGDNLEAASGARVVSVFLGQITLPSLPAIITEKRTLSRREQARQRLRDSVSSPTQTLSILRDLVSCGFKGIYNRVLYRLGIGAPARDYGMFENNMLCILKSSCAQRTSYYVGQRALLTRSLVIVPPSVLPRVLSALPPLAETGPAPAPPPKALSPQARSSSASHSASSSDHEGGEDLMSSIHTAGTTQSSADSGSGLEGSWVGLDPGQ</sequence>
<dbReference type="OrthoDB" id="5308060at2759"/>
<dbReference type="EMBL" id="RSCE01000012">
    <property type="protein sequence ID" value="RSH78318.1"/>
    <property type="molecule type" value="Genomic_DNA"/>
</dbReference>
<keyword evidence="3" id="KW-1185">Reference proteome</keyword>
<feature type="compositionally biased region" description="Polar residues" evidence="1">
    <location>
        <begin position="498"/>
        <end position="511"/>
    </location>
</feature>
<dbReference type="STRING" id="105984.A0A427XHJ2"/>
<dbReference type="Proteomes" id="UP000279236">
    <property type="component" value="Unassembled WGS sequence"/>
</dbReference>
<gene>
    <name evidence="2" type="ORF">EHS24_002037</name>
</gene>
<dbReference type="AlphaFoldDB" id="A0A427XHJ2"/>
<accession>A0A427XHJ2</accession>
<proteinExistence type="predicted"/>
<evidence type="ECO:0000256" key="1">
    <source>
        <dbReference type="SAM" id="MobiDB-lite"/>
    </source>
</evidence>